<feature type="non-terminal residue" evidence="2">
    <location>
        <position position="33"/>
    </location>
</feature>
<organism evidence="2">
    <name type="scientific">marine metagenome</name>
    <dbReference type="NCBI Taxonomy" id="408172"/>
    <lineage>
        <taxon>unclassified sequences</taxon>
        <taxon>metagenomes</taxon>
        <taxon>ecological metagenomes</taxon>
    </lineage>
</organism>
<reference evidence="2" key="1">
    <citation type="submission" date="2018-05" db="EMBL/GenBank/DDBJ databases">
        <authorList>
            <person name="Lanie J.A."/>
            <person name="Ng W.-L."/>
            <person name="Kazmierczak K.M."/>
            <person name="Andrzejewski T.M."/>
            <person name="Davidsen T.M."/>
            <person name="Wayne K.J."/>
            <person name="Tettelin H."/>
            <person name="Glass J.I."/>
            <person name="Rusch D."/>
            <person name="Podicherti R."/>
            <person name="Tsui H.-C.T."/>
            <person name="Winkler M.E."/>
        </authorList>
    </citation>
    <scope>NUCLEOTIDE SEQUENCE</scope>
</reference>
<dbReference type="EMBL" id="UINC01136734">
    <property type="protein sequence ID" value="SVD21669.1"/>
    <property type="molecule type" value="Genomic_DNA"/>
</dbReference>
<gene>
    <name evidence="2" type="ORF">METZ01_LOCUS374523</name>
</gene>
<name>A0A382THS1_9ZZZZ</name>
<sequence length="33" mass="3725">MAIITTITIAITAYRVFTKIFIVFGLAFTRSPF</sequence>
<keyword evidence="1" id="KW-0812">Transmembrane</keyword>
<evidence type="ECO:0000313" key="2">
    <source>
        <dbReference type="EMBL" id="SVD21669.1"/>
    </source>
</evidence>
<accession>A0A382THS1</accession>
<keyword evidence="1" id="KW-0472">Membrane</keyword>
<proteinExistence type="predicted"/>
<dbReference type="AlphaFoldDB" id="A0A382THS1"/>
<keyword evidence="1" id="KW-1133">Transmembrane helix</keyword>
<evidence type="ECO:0000256" key="1">
    <source>
        <dbReference type="SAM" id="Phobius"/>
    </source>
</evidence>
<protein>
    <submittedName>
        <fullName evidence="2">Uncharacterized protein</fullName>
    </submittedName>
</protein>
<feature type="transmembrane region" description="Helical" evidence="1">
    <location>
        <begin position="6"/>
        <end position="28"/>
    </location>
</feature>